<evidence type="ECO:0000256" key="3">
    <source>
        <dbReference type="ARBA" id="ARBA00023012"/>
    </source>
</evidence>
<evidence type="ECO:0000313" key="7">
    <source>
        <dbReference type="Proteomes" id="UP000258102"/>
    </source>
</evidence>
<sequence length="377" mass="43412">MALIFGKLIANRDMRDLLALMTWVALFAISAYITNKQNEPPEIPIFSSFFCLYALSYLIGTCEQCERHLRWLALAVMLFSAFACGWIMQFGYLSILTIIWIAVIAYLLPLRVSVGFTIIIVLSWFTMQSIKQQHLLWIEGLLYGLFHLFALLLATTHQREQQARVEIQNQHAQLQSTQHLLSELSKHSERTRIARELHDLLGHHLTALSIKLQIAERLTTETPAQQHIQECQSVAKLLLNDVRDAVDMLRQHRDIDFHQSLTLLLQHIPELKVHATIPQHIAVDDSPVAQVLLRCVQEAITNSLRHSHAKQFWLEMTLDDEKLFVSMHDDGYISEQWQKGNGLTGMSERISECGGHLHLYEHSRALYYKIKLPLTPQ</sequence>
<feature type="transmembrane region" description="Helical" evidence="4">
    <location>
        <begin position="98"/>
        <end position="122"/>
    </location>
</feature>
<evidence type="ECO:0000259" key="5">
    <source>
        <dbReference type="Pfam" id="PF07730"/>
    </source>
</evidence>
<dbReference type="SUPFAM" id="SSF55874">
    <property type="entry name" value="ATPase domain of HSP90 chaperone/DNA topoisomerase II/histidine kinase"/>
    <property type="match status" value="1"/>
</dbReference>
<dbReference type="AlphaFoldDB" id="A0AAD0RH52"/>
<dbReference type="InterPro" id="IPR036890">
    <property type="entry name" value="HATPase_C_sf"/>
</dbReference>
<dbReference type="Proteomes" id="UP000258102">
    <property type="component" value="Chromosome 1"/>
</dbReference>
<reference evidence="6 7" key="1">
    <citation type="submission" date="2018-08" db="EMBL/GenBank/DDBJ databases">
        <title>Whole Genome Sequences of Two Pseudoalteromonas piscicida Strains, DE1-A and DE2-A, which Exhibit Strong Antibacterial Activity against Vibrio vulnificus.</title>
        <authorList>
            <person name="Richards G.P."/>
            <person name="Needleman D.S."/>
            <person name="Watson M.A."/>
            <person name="Polson S.W."/>
        </authorList>
    </citation>
    <scope>NUCLEOTIDE SEQUENCE [LARGE SCALE GENOMIC DNA]</scope>
    <source>
        <strain evidence="6 7">DE2-A</strain>
    </source>
</reference>
<accession>A0AAD0RH52</accession>
<dbReference type="GO" id="GO:0000155">
    <property type="term" value="F:phosphorelay sensor kinase activity"/>
    <property type="evidence" value="ECO:0007669"/>
    <property type="project" value="InterPro"/>
</dbReference>
<dbReference type="InterPro" id="IPR050482">
    <property type="entry name" value="Sensor_HK_TwoCompSys"/>
</dbReference>
<feature type="transmembrane region" description="Helical" evidence="4">
    <location>
        <begin position="41"/>
        <end position="59"/>
    </location>
</feature>
<keyword evidence="4" id="KW-0472">Membrane</keyword>
<dbReference type="Gene3D" id="1.20.5.1930">
    <property type="match status" value="1"/>
</dbReference>
<dbReference type="KEGG" id="ppis:B1L02_12755"/>
<dbReference type="GO" id="GO:0046983">
    <property type="term" value="F:protein dimerization activity"/>
    <property type="evidence" value="ECO:0007669"/>
    <property type="project" value="InterPro"/>
</dbReference>
<gene>
    <name evidence="6" type="ORF">D0511_04980</name>
</gene>
<dbReference type="GO" id="GO:0016020">
    <property type="term" value="C:membrane"/>
    <property type="evidence" value="ECO:0007669"/>
    <property type="project" value="InterPro"/>
</dbReference>
<name>A0AAD0RH52_PSEO7</name>
<keyword evidence="2 6" id="KW-0418">Kinase</keyword>
<dbReference type="EMBL" id="CP031761">
    <property type="protein sequence ID" value="AXR01495.1"/>
    <property type="molecule type" value="Genomic_DNA"/>
</dbReference>
<dbReference type="PANTHER" id="PTHR24421:SF59">
    <property type="entry name" value="OXYGEN SENSOR HISTIDINE KINASE NREB"/>
    <property type="match status" value="1"/>
</dbReference>
<dbReference type="Gene3D" id="3.30.565.10">
    <property type="entry name" value="Histidine kinase-like ATPase, C-terminal domain"/>
    <property type="match status" value="1"/>
</dbReference>
<dbReference type="CDD" id="cd16917">
    <property type="entry name" value="HATPase_UhpB-NarQ-NarX-like"/>
    <property type="match status" value="1"/>
</dbReference>
<feature type="domain" description="Signal transduction histidine kinase subgroup 3 dimerisation and phosphoacceptor" evidence="5">
    <location>
        <begin position="189"/>
        <end position="252"/>
    </location>
</feature>
<evidence type="ECO:0000256" key="1">
    <source>
        <dbReference type="ARBA" id="ARBA00022679"/>
    </source>
</evidence>
<evidence type="ECO:0000256" key="4">
    <source>
        <dbReference type="SAM" id="Phobius"/>
    </source>
</evidence>
<evidence type="ECO:0000256" key="2">
    <source>
        <dbReference type="ARBA" id="ARBA00022777"/>
    </source>
</evidence>
<keyword evidence="1" id="KW-0808">Transferase</keyword>
<feature type="transmembrane region" description="Helical" evidence="4">
    <location>
        <begin position="134"/>
        <end position="154"/>
    </location>
</feature>
<dbReference type="Pfam" id="PF07730">
    <property type="entry name" value="HisKA_3"/>
    <property type="match status" value="1"/>
</dbReference>
<keyword evidence="4" id="KW-1133">Transmembrane helix</keyword>
<organism evidence="6 7">
    <name type="scientific">Pseudoalteromonas piscicida</name>
    <dbReference type="NCBI Taxonomy" id="43662"/>
    <lineage>
        <taxon>Bacteria</taxon>
        <taxon>Pseudomonadati</taxon>
        <taxon>Pseudomonadota</taxon>
        <taxon>Gammaproteobacteria</taxon>
        <taxon>Alteromonadales</taxon>
        <taxon>Pseudoalteromonadaceae</taxon>
        <taxon>Pseudoalteromonas</taxon>
    </lineage>
</organism>
<dbReference type="InterPro" id="IPR011712">
    <property type="entry name" value="Sig_transdc_His_kin_sub3_dim/P"/>
</dbReference>
<keyword evidence="3" id="KW-0902">Two-component regulatory system</keyword>
<dbReference type="PANTHER" id="PTHR24421">
    <property type="entry name" value="NITRATE/NITRITE SENSOR PROTEIN NARX-RELATED"/>
    <property type="match status" value="1"/>
</dbReference>
<protein>
    <submittedName>
        <fullName evidence="6">Sensor histidine kinase</fullName>
    </submittedName>
</protein>
<feature type="transmembrane region" description="Helical" evidence="4">
    <location>
        <begin position="71"/>
        <end position="92"/>
    </location>
</feature>
<evidence type="ECO:0000313" key="6">
    <source>
        <dbReference type="EMBL" id="AXR01495.1"/>
    </source>
</evidence>
<proteinExistence type="predicted"/>
<feature type="transmembrane region" description="Helical" evidence="4">
    <location>
        <begin position="17"/>
        <end position="35"/>
    </location>
</feature>
<keyword evidence="4" id="KW-0812">Transmembrane</keyword>